<protein>
    <recommendedName>
        <fullName evidence="4">UDP-glycosyltransferase</fullName>
    </recommendedName>
</protein>
<dbReference type="GO" id="GO:0080044">
    <property type="term" value="F:quercetin 7-O-glucosyltransferase activity"/>
    <property type="evidence" value="ECO:0007669"/>
    <property type="project" value="TreeGrafter"/>
</dbReference>
<dbReference type="Gene3D" id="3.40.50.2000">
    <property type="entry name" value="Glycogen Phosphorylase B"/>
    <property type="match status" value="1"/>
</dbReference>
<evidence type="ECO:0000313" key="2">
    <source>
        <dbReference type="EMBL" id="KAG5555760.1"/>
    </source>
</evidence>
<name>A0AAV6KSX0_9ERIC</name>
<evidence type="ECO:0008006" key="4">
    <source>
        <dbReference type="Google" id="ProtNLM"/>
    </source>
</evidence>
<proteinExistence type="inferred from homology"/>
<comment type="similarity">
    <text evidence="1">Belongs to the UDP-glycosyltransferase family.</text>
</comment>
<dbReference type="EMBL" id="JACTNZ010000003">
    <property type="protein sequence ID" value="KAG5555760.1"/>
    <property type="molecule type" value="Genomic_DNA"/>
</dbReference>
<dbReference type="GO" id="GO:0080043">
    <property type="term" value="F:quercetin 3-O-glucosyltransferase activity"/>
    <property type="evidence" value="ECO:0007669"/>
    <property type="project" value="TreeGrafter"/>
</dbReference>
<dbReference type="PANTHER" id="PTHR11926">
    <property type="entry name" value="GLUCOSYL/GLUCURONOSYL TRANSFERASES"/>
    <property type="match status" value="1"/>
</dbReference>
<organism evidence="2 3">
    <name type="scientific">Rhododendron griersonianum</name>
    <dbReference type="NCBI Taxonomy" id="479676"/>
    <lineage>
        <taxon>Eukaryota</taxon>
        <taxon>Viridiplantae</taxon>
        <taxon>Streptophyta</taxon>
        <taxon>Embryophyta</taxon>
        <taxon>Tracheophyta</taxon>
        <taxon>Spermatophyta</taxon>
        <taxon>Magnoliopsida</taxon>
        <taxon>eudicotyledons</taxon>
        <taxon>Gunneridae</taxon>
        <taxon>Pentapetalae</taxon>
        <taxon>asterids</taxon>
        <taxon>Ericales</taxon>
        <taxon>Ericaceae</taxon>
        <taxon>Ericoideae</taxon>
        <taxon>Rhodoreae</taxon>
        <taxon>Rhododendron</taxon>
    </lineage>
</organism>
<reference evidence="2" key="1">
    <citation type="submission" date="2020-08" db="EMBL/GenBank/DDBJ databases">
        <title>Plant Genome Project.</title>
        <authorList>
            <person name="Zhang R.-G."/>
        </authorList>
    </citation>
    <scope>NUCLEOTIDE SEQUENCE</scope>
    <source>
        <strain evidence="2">WSP0</strain>
        <tissue evidence="2">Leaf</tissue>
    </source>
</reference>
<sequence>METIDQLNPVTGRHVVAMPFPGRSHINPMINLCALLIPSPRISTITLILTEEWLGLISHQLPPAGSPPKLRLRSIPNVLPSERTRGADLSGFYKAVDTKMEAPFEEVLTSLDRQRLEPPVSCVVADVFLPWGAGVGRRRNIPVVAFWTQAPSVFSVFHNFDLIVARGHSPEDALPGTCKLIIMKSKSS</sequence>
<comment type="caution">
    <text evidence="2">The sequence shown here is derived from an EMBL/GenBank/DDBJ whole genome shotgun (WGS) entry which is preliminary data.</text>
</comment>
<gene>
    <name evidence="2" type="ORF">RHGRI_006414</name>
</gene>
<keyword evidence="3" id="KW-1185">Reference proteome</keyword>
<dbReference type="SUPFAM" id="SSF53756">
    <property type="entry name" value="UDP-Glycosyltransferase/glycogen phosphorylase"/>
    <property type="match status" value="1"/>
</dbReference>
<dbReference type="PANTHER" id="PTHR11926:SF774">
    <property type="entry name" value="UDP-GLYCOSYLTRANSFERASE 85A1-RELATED"/>
    <property type="match status" value="1"/>
</dbReference>
<evidence type="ECO:0000256" key="1">
    <source>
        <dbReference type="ARBA" id="ARBA00009995"/>
    </source>
</evidence>
<dbReference type="AlphaFoldDB" id="A0AAV6KSX0"/>
<dbReference type="Proteomes" id="UP000823749">
    <property type="component" value="Chromosome 3"/>
</dbReference>
<accession>A0AAV6KSX0</accession>
<evidence type="ECO:0000313" key="3">
    <source>
        <dbReference type="Proteomes" id="UP000823749"/>
    </source>
</evidence>